<feature type="region of interest" description="Disordered" evidence="4">
    <location>
        <begin position="33"/>
        <end position="75"/>
    </location>
</feature>
<dbReference type="Proteomes" id="UP001500962">
    <property type="component" value="Unassembled WGS sequence"/>
</dbReference>
<dbReference type="GeneID" id="71761515"/>
<dbReference type="AlphaFoldDB" id="A0AAV3SIA6"/>
<dbReference type="EMBL" id="BAAADN010000043">
    <property type="protein sequence ID" value="GAA0468560.1"/>
    <property type="molecule type" value="Genomic_DNA"/>
</dbReference>
<comment type="subcellular location">
    <subcellularLocation>
        <location evidence="1">Cell envelope</location>
    </subcellularLocation>
</comment>
<dbReference type="InterPro" id="IPR006311">
    <property type="entry name" value="TAT_signal"/>
</dbReference>
<reference evidence="6" key="3">
    <citation type="submission" date="2023-12" db="EMBL/GenBank/DDBJ databases">
        <authorList>
            <person name="Sun Q."/>
            <person name="Inoue M."/>
        </authorList>
    </citation>
    <scope>NUCLEOTIDE SEQUENCE</scope>
    <source>
        <strain evidence="6">JCM 12289</strain>
    </source>
</reference>
<evidence type="ECO:0000256" key="4">
    <source>
        <dbReference type="SAM" id="MobiDB-lite"/>
    </source>
</evidence>
<evidence type="ECO:0000256" key="3">
    <source>
        <dbReference type="ARBA" id="ARBA00022729"/>
    </source>
</evidence>
<sequence length="437" mass="47544">MAHDDPTDDGLTRRDWMKRGGIAVASGLVAGCTASSSGGGGSNGSEAGNGSGADDRIQSSTGTSAQGGTTRSGSYSVAIEPVGSVEFERPPERIVGGWGFVADVLMALGHADSIVGLARPGFWYQGFYELLPSVKPRNVDEIPNTVSKSYSVKQELLYELDPDLLATDPNRFIASYQLEPSKVSTLATDVAPFFGNLSRSKRAPSWSNWPDGKSYRYYSIPEFVERYGRVVGERERASAMIDLYERTMDDITSRVPPKDDRPSVGLLSAFTNPENKGYFGVIDPIPEIDKTYELKQYGDLGVVDAFADEYDSENAHYDLKLGMEGLLDVDPDVLVFDEAVNALGGNNVYGNADAYEGMLELLRTDPVGKQLAAVENDRLYPGGTGSQGPIINLFQTEMLAKQLYPDEFGAWHGLGEIPENERLFDRQRVADIINGTL</sequence>
<dbReference type="KEGG" id="hdo:MUK72_06665"/>
<feature type="compositionally biased region" description="Low complexity" evidence="4">
    <location>
        <begin position="59"/>
        <end position="74"/>
    </location>
</feature>
<dbReference type="PROSITE" id="PS51318">
    <property type="entry name" value="TAT"/>
    <property type="match status" value="1"/>
</dbReference>
<keyword evidence="8" id="KW-1185">Reference proteome</keyword>
<gene>
    <name evidence="6" type="ORF">GCM10008985_26970</name>
    <name evidence="7" type="ORF">MUK72_06665</name>
</gene>
<protein>
    <submittedName>
        <fullName evidence="6">ABC transporter substrate-binding protein</fullName>
    </submittedName>
</protein>
<dbReference type="RefSeq" id="WP_244705028.1">
    <property type="nucleotide sequence ID" value="NZ_BAAADN010000043.1"/>
</dbReference>
<dbReference type="InterPro" id="IPR002491">
    <property type="entry name" value="ABC_transptr_periplasmic_BD"/>
</dbReference>
<dbReference type="PANTHER" id="PTHR30532">
    <property type="entry name" value="IRON III DICITRATE-BINDING PERIPLASMIC PROTEIN"/>
    <property type="match status" value="1"/>
</dbReference>
<evidence type="ECO:0000313" key="8">
    <source>
        <dbReference type="Proteomes" id="UP000830542"/>
    </source>
</evidence>
<reference evidence="7" key="2">
    <citation type="submission" date="2022-04" db="EMBL/GenBank/DDBJ databases">
        <title>Sequencing and genomic assembly of Halococcus dombrowskii.</title>
        <authorList>
            <person name="Lim S.W."/>
            <person name="MacLea K.S."/>
        </authorList>
    </citation>
    <scope>NUCLEOTIDE SEQUENCE</scope>
    <source>
        <strain evidence="7">H4</strain>
    </source>
</reference>
<dbReference type="Pfam" id="PF01497">
    <property type="entry name" value="Peripla_BP_2"/>
    <property type="match status" value="1"/>
</dbReference>
<dbReference type="PANTHER" id="PTHR30532:SF1">
    <property type="entry name" value="IRON(3+)-HYDROXAMATE-BINDING PROTEIN FHUD"/>
    <property type="match status" value="1"/>
</dbReference>
<dbReference type="Gene3D" id="3.40.50.1980">
    <property type="entry name" value="Nitrogenase molybdenum iron protein domain"/>
    <property type="match status" value="2"/>
</dbReference>
<name>A0AAV3SIA6_HALDO</name>
<evidence type="ECO:0000313" key="7">
    <source>
        <dbReference type="EMBL" id="UOO96379.1"/>
    </source>
</evidence>
<dbReference type="InterPro" id="IPR051313">
    <property type="entry name" value="Bact_iron-sidero_bind"/>
</dbReference>
<reference evidence="6" key="1">
    <citation type="journal article" date="2014" name="Int. J. Syst. Evol. Microbiol.">
        <title>Complete genome sequence of Corynebacterium casei LMG S-19264T (=DSM 44701T), isolated from a smear-ripened cheese.</title>
        <authorList>
            <consortium name="US DOE Joint Genome Institute (JGI-PGF)"/>
            <person name="Walter F."/>
            <person name="Albersmeier A."/>
            <person name="Kalinowski J."/>
            <person name="Ruckert C."/>
        </authorList>
    </citation>
    <scope>NUCLEOTIDE SEQUENCE</scope>
    <source>
        <strain evidence="6">JCM 12289</strain>
    </source>
</reference>
<keyword evidence="3" id="KW-0732">Signal</keyword>
<dbReference type="SUPFAM" id="SSF53807">
    <property type="entry name" value="Helical backbone' metal receptor"/>
    <property type="match status" value="1"/>
</dbReference>
<evidence type="ECO:0000313" key="9">
    <source>
        <dbReference type="Proteomes" id="UP001500962"/>
    </source>
</evidence>
<evidence type="ECO:0000256" key="2">
    <source>
        <dbReference type="ARBA" id="ARBA00022448"/>
    </source>
</evidence>
<dbReference type="EMBL" id="CP095005">
    <property type="protein sequence ID" value="UOO96379.1"/>
    <property type="molecule type" value="Genomic_DNA"/>
</dbReference>
<evidence type="ECO:0000259" key="5">
    <source>
        <dbReference type="PROSITE" id="PS50983"/>
    </source>
</evidence>
<feature type="compositionally biased region" description="Gly residues" evidence="4">
    <location>
        <begin position="37"/>
        <end position="51"/>
    </location>
</feature>
<keyword evidence="2" id="KW-0813">Transport</keyword>
<proteinExistence type="predicted"/>
<evidence type="ECO:0000256" key="1">
    <source>
        <dbReference type="ARBA" id="ARBA00004196"/>
    </source>
</evidence>
<evidence type="ECO:0000313" key="6">
    <source>
        <dbReference type="EMBL" id="GAA0468560.1"/>
    </source>
</evidence>
<dbReference type="Proteomes" id="UP000830542">
    <property type="component" value="Chromosome"/>
</dbReference>
<organism evidence="6 9">
    <name type="scientific">Halococcus dombrowskii</name>
    <dbReference type="NCBI Taxonomy" id="179637"/>
    <lineage>
        <taxon>Archaea</taxon>
        <taxon>Methanobacteriati</taxon>
        <taxon>Methanobacteriota</taxon>
        <taxon>Stenosarchaea group</taxon>
        <taxon>Halobacteria</taxon>
        <taxon>Halobacteriales</taxon>
        <taxon>Halococcaceae</taxon>
        <taxon>Halococcus</taxon>
    </lineage>
</organism>
<feature type="domain" description="Fe/B12 periplasmic-binding" evidence="5">
    <location>
        <begin position="93"/>
        <end position="411"/>
    </location>
</feature>
<accession>A0AAV3SIA6</accession>
<dbReference type="PROSITE" id="PS50983">
    <property type="entry name" value="FE_B12_PBP"/>
    <property type="match status" value="1"/>
</dbReference>